<proteinExistence type="predicted"/>
<protein>
    <submittedName>
        <fullName evidence="1">Uncharacterized protein</fullName>
    </submittedName>
</protein>
<sequence>MFHWDDHSFIHFSREHHPNNNSEMLSLRTLTYSLNFPQKVQGKFVKVFKLGSFSTLQTSKFSLPKFSSLQKSKFFQPISTKIYLNKWLKESKKTTRNFLISTPTSNLTL</sequence>
<reference evidence="1" key="1">
    <citation type="submission" date="2021-05" db="EMBL/GenBank/DDBJ databases">
        <authorList>
            <person name="Alioto T."/>
            <person name="Alioto T."/>
            <person name="Gomez Garrido J."/>
        </authorList>
    </citation>
    <scope>NUCLEOTIDE SEQUENCE</scope>
</reference>
<dbReference type="EMBL" id="HBUF01571398">
    <property type="protein sequence ID" value="CAG6766693.1"/>
    <property type="molecule type" value="Transcribed_RNA"/>
</dbReference>
<name>A0A8D9EUB4_9HEMI</name>
<accession>A0A8D9EUB4</accession>
<organism evidence="1">
    <name type="scientific">Cacopsylla melanoneura</name>
    <dbReference type="NCBI Taxonomy" id="428564"/>
    <lineage>
        <taxon>Eukaryota</taxon>
        <taxon>Metazoa</taxon>
        <taxon>Ecdysozoa</taxon>
        <taxon>Arthropoda</taxon>
        <taxon>Hexapoda</taxon>
        <taxon>Insecta</taxon>
        <taxon>Pterygota</taxon>
        <taxon>Neoptera</taxon>
        <taxon>Paraneoptera</taxon>
        <taxon>Hemiptera</taxon>
        <taxon>Sternorrhyncha</taxon>
        <taxon>Psylloidea</taxon>
        <taxon>Psyllidae</taxon>
        <taxon>Psyllinae</taxon>
        <taxon>Cacopsylla</taxon>
    </lineage>
</organism>
<evidence type="ECO:0000313" key="1">
    <source>
        <dbReference type="EMBL" id="CAG6766693.1"/>
    </source>
</evidence>
<dbReference type="EMBL" id="HBUF01571399">
    <property type="protein sequence ID" value="CAG6766694.1"/>
    <property type="molecule type" value="Transcribed_RNA"/>
</dbReference>
<dbReference type="AlphaFoldDB" id="A0A8D9EUB4"/>
<dbReference type="EMBL" id="HBUF01571397">
    <property type="protein sequence ID" value="CAG6766692.1"/>
    <property type="molecule type" value="Transcribed_RNA"/>
</dbReference>